<gene>
    <name evidence="6" type="primary">LOC110285328</name>
</gene>
<evidence type="ECO:0000256" key="3">
    <source>
        <dbReference type="SAM" id="MobiDB-lite"/>
    </source>
</evidence>
<dbReference type="InterPro" id="IPR036390">
    <property type="entry name" value="WH_DNA-bd_sf"/>
</dbReference>
<dbReference type="InterPro" id="IPR005819">
    <property type="entry name" value="H1/H5"/>
</dbReference>
<keyword evidence="2" id="KW-0539">Nucleus</keyword>
<keyword evidence="5" id="KW-1185">Reference proteome</keyword>
<feature type="compositionally biased region" description="Basic and acidic residues" evidence="3">
    <location>
        <begin position="40"/>
        <end position="49"/>
    </location>
</feature>
<dbReference type="PROSITE" id="PS51504">
    <property type="entry name" value="H15"/>
    <property type="match status" value="1"/>
</dbReference>
<evidence type="ECO:0000256" key="2">
    <source>
        <dbReference type="RuleBase" id="RU003894"/>
    </source>
</evidence>
<dbReference type="CDD" id="cd00073">
    <property type="entry name" value="H15"/>
    <property type="match status" value="1"/>
</dbReference>
<dbReference type="GO" id="GO:0006334">
    <property type="term" value="P:nucleosome assembly"/>
    <property type="evidence" value="ECO:0007669"/>
    <property type="project" value="InterPro"/>
</dbReference>
<evidence type="ECO:0000259" key="4">
    <source>
        <dbReference type="PROSITE" id="PS51504"/>
    </source>
</evidence>
<dbReference type="GO" id="GO:0005634">
    <property type="term" value="C:nucleus"/>
    <property type="evidence" value="ECO:0007669"/>
    <property type="project" value="UniProtKB-SubCell"/>
</dbReference>
<dbReference type="Pfam" id="PF00538">
    <property type="entry name" value="Linker_histone"/>
    <property type="match status" value="1"/>
</dbReference>
<dbReference type="InterPro" id="IPR005818">
    <property type="entry name" value="Histone_H1/H5_H15"/>
</dbReference>
<dbReference type="Gene3D" id="1.10.10.10">
    <property type="entry name" value="Winged helix-like DNA-binding domain superfamily/Winged helix DNA-binding domain"/>
    <property type="match status" value="1"/>
</dbReference>
<dbReference type="GO" id="GO:0003677">
    <property type="term" value="F:DNA binding"/>
    <property type="evidence" value="ECO:0007669"/>
    <property type="project" value="UniProtKB-KW"/>
</dbReference>
<protein>
    <submittedName>
        <fullName evidence="6">Histone H1.5-like</fullName>
    </submittedName>
</protein>
<dbReference type="PRINTS" id="PR00624">
    <property type="entry name" value="HISTONEH5"/>
</dbReference>
<dbReference type="InterPro" id="IPR036388">
    <property type="entry name" value="WH-like_DNA-bd_sf"/>
</dbReference>
<feature type="compositionally biased region" description="Basic residues" evidence="3">
    <location>
        <begin position="246"/>
        <end position="258"/>
    </location>
</feature>
<feature type="compositionally biased region" description="Polar residues" evidence="3">
    <location>
        <begin position="174"/>
        <end position="197"/>
    </location>
</feature>
<feature type="compositionally biased region" description="Basic residues" evidence="3">
    <location>
        <begin position="286"/>
        <end position="297"/>
    </location>
</feature>
<dbReference type="KEGG" id="mcal:110285328"/>
<feature type="compositionally biased region" description="Basic and acidic residues" evidence="3">
    <location>
        <begin position="57"/>
        <end position="70"/>
    </location>
</feature>
<dbReference type="GO" id="GO:0000786">
    <property type="term" value="C:nucleosome"/>
    <property type="evidence" value="ECO:0007669"/>
    <property type="project" value="InterPro"/>
</dbReference>
<organism evidence="5 6">
    <name type="scientific">Mus caroli</name>
    <name type="common">Ryukyu mouse</name>
    <name type="synonym">Ricefield mouse</name>
    <dbReference type="NCBI Taxonomy" id="10089"/>
    <lineage>
        <taxon>Eukaryota</taxon>
        <taxon>Metazoa</taxon>
        <taxon>Chordata</taxon>
        <taxon>Craniata</taxon>
        <taxon>Vertebrata</taxon>
        <taxon>Euteleostomi</taxon>
        <taxon>Mammalia</taxon>
        <taxon>Eutheria</taxon>
        <taxon>Euarchontoglires</taxon>
        <taxon>Glires</taxon>
        <taxon>Rodentia</taxon>
        <taxon>Myomorpha</taxon>
        <taxon>Muroidea</taxon>
        <taxon>Muridae</taxon>
        <taxon>Murinae</taxon>
        <taxon>Mus</taxon>
        <taxon>Mus</taxon>
    </lineage>
</organism>
<comment type="subcellular location">
    <subcellularLocation>
        <location evidence="2">Nucleus</location>
    </subcellularLocation>
</comment>
<dbReference type="AlphaFoldDB" id="A0A6P5P085"/>
<evidence type="ECO:0000313" key="5">
    <source>
        <dbReference type="Proteomes" id="UP000515126"/>
    </source>
</evidence>
<evidence type="ECO:0000256" key="1">
    <source>
        <dbReference type="ARBA" id="ARBA00023125"/>
    </source>
</evidence>
<dbReference type="SMART" id="SM00526">
    <property type="entry name" value="H15"/>
    <property type="match status" value="1"/>
</dbReference>
<feature type="domain" description="H15" evidence="4">
    <location>
        <begin position="118"/>
        <end position="191"/>
    </location>
</feature>
<dbReference type="GeneID" id="110285328"/>
<keyword evidence="1 2" id="KW-0238">DNA-binding</keyword>
<keyword evidence="2" id="KW-0158">Chromosome</keyword>
<accession>A0A6P5P085</accession>
<feature type="compositionally biased region" description="Basic residues" evidence="3">
    <location>
        <begin position="217"/>
        <end position="238"/>
    </location>
</feature>
<reference evidence="6" key="1">
    <citation type="submission" date="2025-08" db="UniProtKB">
        <authorList>
            <consortium name="RefSeq"/>
        </authorList>
    </citation>
    <scope>IDENTIFICATION</scope>
</reference>
<dbReference type="SUPFAM" id="SSF46785">
    <property type="entry name" value="Winged helix' DNA-binding domain"/>
    <property type="match status" value="1"/>
</dbReference>
<sequence length="297" mass="31150">MATAAQVNERLSDTRAPALPDVGLGARRVPAGYKFSKARGTQEEEDRHNAGSPGARAWRERRTTRTEPSRWDPAQQLAAFILTIPETAPTDTVAPAPVEKSPTKKMTNKAGVAKCKATGPMVHELITKAIFASKEDGGVCLPALKKALASGGYHVGKNNNCVKLRHKSPVSKGTMVQTKGASASGSLKLNKKASSSETKPKKTGAAEVKKASGATPKKPKKAAGAKNPVKKTPKKAKKPVASGVKKVAKSPKKAKAGAKPKMAVKSPPKPKAVKSKASKPEVTKPKTAKPKAVSKKK</sequence>
<name>A0A6P5P085_MUSCR</name>
<evidence type="ECO:0000313" key="6">
    <source>
        <dbReference type="RefSeq" id="XP_021007062.1"/>
    </source>
</evidence>
<feature type="region of interest" description="Disordered" evidence="3">
    <location>
        <begin position="166"/>
        <end position="297"/>
    </location>
</feature>
<proteinExistence type="inferred from homology"/>
<dbReference type="GO" id="GO:0030527">
    <property type="term" value="F:structural constituent of chromatin"/>
    <property type="evidence" value="ECO:0007669"/>
    <property type="project" value="InterPro"/>
</dbReference>
<dbReference type="RefSeq" id="XP_021007062.1">
    <property type="nucleotide sequence ID" value="XM_021151403.2"/>
</dbReference>
<comment type="similarity">
    <text evidence="2">Belongs to the histone H1/H5 family.</text>
</comment>
<dbReference type="Proteomes" id="UP000515126">
    <property type="component" value="Chromosome 19"/>
</dbReference>
<feature type="region of interest" description="Disordered" evidence="3">
    <location>
        <begin position="1"/>
        <end position="70"/>
    </location>
</feature>